<sequence length="119" mass="13722">MSKIKCDPLLWPEGEQFTCEVLIPTKFEPLPVEITYTVPPFEVVVETWQNRDPAKGYTLFRQFIVDWDQQDKLTDDVLIAYLIKWPGTDMAIFDAWAEHMKDVIAKNLSAFPAPSCTLN</sequence>
<accession>A0A6N3CXG3</accession>
<organism evidence="1">
    <name type="scientific">Enterobacter agglomerans</name>
    <name type="common">Erwinia herbicola</name>
    <name type="synonym">Pantoea agglomerans</name>
    <dbReference type="NCBI Taxonomy" id="549"/>
    <lineage>
        <taxon>Bacteria</taxon>
        <taxon>Pseudomonadati</taxon>
        <taxon>Pseudomonadota</taxon>
        <taxon>Gammaproteobacteria</taxon>
        <taxon>Enterobacterales</taxon>
        <taxon>Erwiniaceae</taxon>
        <taxon>Pantoea</taxon>
        <taxon>Pantoea agglomerans group</taxon>
    </lineage>
</organism>
<protein>
    <submittedName>
        <fullName evidence="1">Uncharacterized protein</fullName>
    </submittedName>
</protein>
<gene>
    <name evidence="1" type="ORF">PALFYP105_03564</name>
</gene>
<dbReference type="EMBL" id="CACRUS010000006">
    <property type="protein sequence ID" value="VYU20344.1"/>
    <property type="molecule type" value="Genomic_DNA"/>
</dbReference>
<name>A0A6N3CXG3_ENTAG</name>
<evidence type="ECO:0000313" key="1">
    <source>
        <dbReference type="EMBL" id="VYU20344.1"/>
    </source>
</evidence>
<dbReference type="AlphaFoldDB" id="A0A6N3CXG3"/>
<reference evidence="1" key="1">
    <citation type="submission" date="2019-11" db="EMBL/GenBank/DDBJ databases">
        <authorList>
            <person name="Feng L."/>
        </authorList>
    </citation>
    <scope>NUCLEOTIDE SEQUENCE</scope>
    <source>
        <strain evidence="1">PagglomeransLFYP105</strain>
    </source>
</reference>
<proteinExistence type="predicted"/>